<dbReference type="AlphaFoldDB" id="A0A1C4UZW1"/>
<dbReference type="Gene3D" id="2.60.40.3670">
    <property type="match status" value="1"/>
</dbReference>
<evidence type="ECO:0000256" key="1">
    <source>
        <dbReference type="SAM" id="MobiDB-lite"/>
    </source>
</evidence>
<protein>
    <submittedName>
        <fullName evidence="2">Uncharacterized protein</fullName>
    </submittedName>
</protein>
<dbReference type="RefSeq" id="WP_088980418.1">
    <property type="nucleotide sequence ID" value="NZ_LT607413.1"/>
</dbReference>
<accession>A0A1C4UZW1</accession>
<name>A0A1C4UZW1_MICEC</name>
<dbReference type="Proteomes" id="UP000198253">
    <property type="component" value="Chromosome I"/>
</dbReference>
<dbReference type="InParanoid" id="A0A1C4UZW1"/>
<dbReference type="OrthoDB" id="568872at2"/>
<sequence length="288" mass="30682">MPTTPLGFDVHLDHDRHLSPGDRELHAILTVAVRAGAGRPAAGPDRPRSAGVAVVDGAESTARPPAGTAAAAIDPLPVPQVRIRIRTVAPNRVLFCRQVHPTVRDLVGVPVDDRTVDHPTGPWGEERREYHLCLAVDGTDRPRDEDLLAARVDLVVDGAARTPPVAVLVQWTDDLTLSSRVDPRVAYHSGVAEPDGPTSDDVERYDSDDPAAVDGLLGRAVRLAAVAGDTRRLEELGLLVDVEEPPPPAPTVTDGEVRSCRCGRESPPGTRYCERCGAELDVPGPVST</sequence>
<dbReference type="Gene3D" id="1.20.120.1690">
    <property type="match status" value="1"/>
</dbReference>
<evidence type="ECO:0000313" key="2">
    <source>
        <dbReference type="EMBL" id="SCE77196.1"/>
    </source>
</evidence>
<dbReference type="EMBL" id="LT607413">
    <property type="protein sequence ID" value="SCE77196.1"/>
    <property type="molecule type" value="Genomic_DNA"/>
</dbReference>
<feature type="region of interest" description="Disordered" evidence="1">
    <location>
        <begin position="187"/>
        <end position="209"/>
    </location>
</feature>
<gene>
    <name evidence="2" type="ORF">GA0070618_0808</name>
</gene>
<proteinExistence type="predicted"/>
<evidence type="ECO:0000313" key="3">
    <source>
        <dbReference type="Proteomes" id="UP000198253"/>
    </source>
</evidence>
<reference evidence="3" key="1">
    <citation type="submission" date="2016-06" db="EMBL/GenBank/DDBJ databases">
        <authorList>
            <person name="Varghese N."/>
            <person name="Submissions Spin"/>
        </authorList>
    </citation>
    <scope>NUCLEOTIDE SEQUENCE [LARGE SCALE GENOMIC DNA]</scope>
    <source>
        <strain evidence="3">DSM 43816</strain>
    </source>
</reference>
<organism evidence="2 3">
    <name type="scientific">Micromonospora echinospora</name>
    <name type="common">Micromonospora purpurea</name>
    <dbReference type="NCBI Taxonomy" id="1877"/>
    <lineage>
        <taxon>Bacteria</taxon>
        <taxon>Bacillati</taxon>
        <taxon>Actinomycetota</taxon>
        <taxon>Actinomycetes</taxon>
        <taxon>Micromonosporales</taxon>
        <taxon>Micromonosporaceae</taxon>
        <taxon>Micromonospora</taxon>
    </lineage>
</organism>
<keyword evidence="3" id="KW-1185">Reference proteome</keyword>